<organism evidence="2 3">
    <name type="scientific">Allocatelliglobosispora scoriae</name>
    <dbReference type="NCBI Taxonomy" id="643052"/>
    <lineage>
        <taxon>Bacteria</taxon>
        <taxon>Bacillati</taxon>
        <taxon>Actinomycetota</taxon>
        <taxon>Actinomycetes</taxon>
        <taxon>Micromonosporales</taxon>
        <taxon>Micromonosporaceae</taxon>
        <taxon>Allocatelliglobosispora</taxon>
    </lineage>
</organism>
<proteinExistence type="predicted"/>
<dbReference type="EMBL" id="JACHMN010000002">
    <property type="protein sequence ID" value="MBB5871958.1"/>
    <property type="molecule type" value="Genomic_DNA"/>
</dbReference>
<dbReference type="Proteomes" id="UP000587527">
    <property type="component" value="Unassembled WGS sequence"/>
</dbReference>
<keyword evidence="3" id="KW-1185">Reference proteome</keyword>
<protein>
    <recommendedName>
        <fullName evidence="4">Prepilin peptidase</fullName>
    </recommendedName>
</protein>
<accession>A0A841BWU2</accession>
<name>A0A841BWU2_9ACTN</name>
<evidence type="ECO:0008006" key="4">
    <source>
        <dbReference type="Google" id="ProtNLM"/>
    </source>
</evidence>
<feature type="transmembrane region" description="Helical" evidence="1">
    <location>
        <begin position="60"/>
        <end position="79"/>
    </location>
</feature>
<keyword evidence="1" id="KW-0472">Membrane</keyword>
<dbReference type="RefSeq" id="WP_184840358.1">
    <property type="nucleotide sequence ID" value="NZ_JACHMN010000002.1"/>
</dbReference>
<evidence type="ECO:0000313" key="3">
    <source>
        <dbReference type="Proteomes" id="UP000587527"/>
    </source>
</evidence>
<reference evidence="2 3" key="1">
    <citation type="submission" date="2020-08" db="EMBL/GenBank/DDBJ databases">
        <title>Sequencing the genomes of 1000 actinobacteria strains.</title>
        <authorList>
            <person name="Klenk H.-P."/>
        </authorList>
    </citation>
    <scope>NUCLEOTIDE SEQUENCE [LARGE SCALE GENOMIC DNA]</scope>
    <source>
        <strain evidence="2 3">DSM 45362</strain>
    </source>
</reference>
<comment type="caution">
    <text evidence="2">The sequence shown here is derived from an EMBL/GenBank/DDBJ whole genome shotgun (WGS) entry which is preliminary data.</text>
</comment>
<keyword evidence="1" id="KW-1133">Transmembrane helix</keyword>
<dbReference type="AlphaFoldDB" id="A0A841BWU2"/>
<keyword evidence="1" id="KW-0812">Transmembrane</keyword>
<evidence type="ECO:0000313" key="2">
    <source>
        <dbReference type="EMBL" id="MBB5871958.1"/>
    </source>
</evidence>
<sequence length="80" mass="8117">MLALVSRGQLGWGDVAVAMPVAAGFGWHSWTAVYAGVPLGLGTAALTATTLRRLGRLAPGASLPLGPFLVAAAYTVAVWP</sequence>
<gene>
    <name evidence="2" type="ORF">F4553_005337</name>
</gene>
<evidence type="ECO:0000256" key="1">
    <source>
        <dbReference type="SAM" id="Phobius"/>
    </source>
</evidence>